<dbReference type="GO" id="GO:0003825">
    <property type="term" value="F:alpha,alpha-trehalose-phosphate synthase (UDP-forming) activity"/>
    <property type="evidence" value="ECO:0007669"/>
    <property type="project" value="TreeGrafter"/>
</dbReference>
<dbReference type="KEGG" id="aten:116301643"/>
<keyword evidence="1" id="KW-1185">Reference proteome</keyword>
<sequence>MELRKSAMESRDRKSCTPQLLVITDEAPYLFHRDNVTQELKMEKRDASGQQTGVKLLREIYLETKHFCALIGDESVDDDTFDECARRVREVDDKVQLVRVPIRTGLLSNNLKNAQFWPVYVQMDEKIEHLPNEDEAWKASKEVNKRFSEAVLEAVEEEHQSIVWIQDFRFWLAPKLVRQMLVKKELYCPIGTFIHIPFPPMKMLQKLKHYKEVLEGILGSDVICFHIKEFCTNFIECCEMILGCQVNYESLEVHYNGRKVTLHAIPVGIKYDLYANLSCKEFPEDCHDVIEDLYNDNADHKIIIGVDRLDYAKGLGNRVKAFQRLLEKHPEHDGKVQYLQVAVPVREGQPGFKHLKEEYEKLVSRTNAALQKKGFSSKINVVLENVPHHDLPVYYKRAHVGLVTPYRDALNLVSLEYVASQTSDPGVLVLSNYAGSAEFMHEALKVDPKNVEQMADTLHRALTMPKQERQTRMIKLRQRVKKELNIDQWVELNMEVLLKIKRINELS</sequence>
<dbReference type="Proteomes" id="UP000515163">
    <property type="component" value="Unplaced"/>
</dbReference>
<protein>
    <submittedName>
        <fullName evidence="2">Alpha,alpha-trehalose-phosphate synthase [UDP-forming]-like</fullName>
    </submittedName>
</protein>
<reference evidence="2" key="1">
    <citation type="submission" date="2025-08" db="UniProtKB">
        <authorList>
            <consortium name="RefSeq"/>
        </authorList>
    </citation>
    <scope>IDENTIFICATION</scope>
</reference>
<name>A0A6P8IIM2_ACTTE</name>
<dbReference type="GO" id="GO:0005992">
    <property type="term" value="P:trehalose biosynthetic process"/>
    <property type="evidence" value="ECO:0007669"/>
    <property type="project" value="InterPro"/>
</dbReference>
<organism evidence="1 2">
    <name type="scientific">Actinia tenebrosa</name>
    <name type="common">Australian red waratah sea anemone</name>
    <dbReference type="NCBI Taxonomy" id="6105"/>
    <lineage>
        <taxon>Eukaryota</taxon>
        <taxon>Metazoa</taxon>
        <taxon>Cnidaria</taxon>
        <taxon>Anthozoa</taxon>
        <taxon>Hexacorallia</taxon>
        <taxon>Actiniaria</taxon>
        <taxon>Actiniidae</taxon>
        <taxon>Actinia</taxon>
    </lineage>
</organism>
<dbReference type="GeneID" id="116301643"/>
<proteinExistence type="predicted"/>
<dbReference type="GO" id="GO:0004805">
    <property type="term" value="F:trehalose-phosphatase activity"/>
    <property type="evidence" value="ECO:0007669"/>
    <property type="project" value="TreeGrafter"/>
</dbReference>
<dbReference type="Pfam" id="PF00982">
    <property type="entry name" value="Glyco_transf_20"/>
    <property type="match status" value="1"/>
</dbReference>
<evidence type="ECO:0000313" key="1">
    <source>
        <dbReference type="Proteomes" id="UP000515163"/>
    </source>
</evidence>
<accession>A0A6P8IIM2</accession>
<gene>
    <name evidence="2" type="primary">LOC116301643</name>
</gene>
<dbReference type="PANTHER" id="PTHR10788:SF106">
    <property type="entry name" value="BCDNA.GH08860"/>
    <property type="match status" value="1"/>
</dbReference>
<dbReference type="GO" id="GO:0005829">
    <property type="term" value="C:cytosol"/>
    <property type="evidence" value="ECO:0007669"/>
    <property type="project" value="TreeGrafter"/>
</dbReference>
<dbReference type="InParanoid" id="A0A6P8IIM2"/>
<dbReference type="SUPFAM" id="SSF53756">
    <property type="entry name" value="UDP-Glycosyltransferase/glycogen phosphorylase"/>
    <property type="match status" value="1"/>
</dbReference>
<dbReference type="AlphaFoldDB" id="A0A6P8IIM2"/>
<dbReference type="PANTHER" id="PTHR10788">
    <property type="entry name" value="TREHALOSE-6-PHOSPHATE SYNTHASE"/>
    <property type="match status" value="1"/>
</dbReference>
<dbReference type="OrthoDB" id="10064031at2759"/>
<dbReference type="RefSeq" id="XP_031566589.1">
    <property type="nucleotide sequence ID" value="XM_031710729.1"/>
</dbReference>
<dbReference type="Gene3D" id="3.40.50.2000">
    <property type="entry name" value="Glycogen Phosphorylase B"/>
    <property type="match status" value="2"/>
</dbReference>
<evidence type="ECO:0000313" key="2">
    <source>
        <dbReference type="RefSeq" id="XP_031566589.1"/>
    </source>
</evidence>
<dbReference type="InterPro" id="IPR001830">
    <property type="entry name" value="Glyco_trans_20"/>
</dbReference>